<protein>
    <recommendedName>
        <fullName evidence="3">EVE domain-containing protein</fullName>
    </recommendedName>
</protein>
<dbReference type="InterPro" id="IPR015947">
    <property type="entry name" value="PUA-like_sf"/>
</dbReference>
<comment type="caution">
    <text evidence="1">The sequence shown here is derived from an EMBL/GenBank/DDBJ whole genome shotgun (WGS) entry which is preliminary data.</text>
</comment>
<organism evidence="1 2">
    <name type="scientific">Williamsia phyllosphaerae</name>
    <dbReference type="NCBI Taxonomy" id="885042"/>
    <lineage>
        <taxon>Bacteria</taxon>
        <taxon>Bacillati</taxon>
        <taxon>Actinomycetota</taxon>
        <taxon>Actinomycetes</taxon>
        <taxon>Mycobacteriales</taxon>
        <taxon>Nocardiaceae</taxon>
        <taxon>Williamsia</taxon>
    </lineage>
</organism>
<dbReference type="SUPFAM" id="SSF88697">
    <property type="entry name" value="PUA domain-like"/>
    <property type="match status" value="1"/>
</dbReference>
<evidence type="ECO:0000313" key="2">
    <source>
        <dbReference type="Proteomes" id="UP000632454"/>
    </source>
</evidence>
<dbReference type="RefSeq" id="WP_188487282.1">
    <property type="nucleotide sequence ID" value="NZ_BMCS01000001.1"/>
</dbReference>
<gene>
    <name evidence="1" type="ORF">GCM10007298_09060</name>
</gene>
<name>A0ABQ1UD67_9NOCA</name>
<accession>A0ABQ1UD67</accession>
<evidence type="ECO:0008006" key="3">
    <source>
        <dbReference type="Google" id="ProtNLM"/>
    </source>
</evidence>
<dbReference type="EMBL" id="BMCS01000001">
    <property type="protein sequence ID" value="GGF15211.1"/>
    <property type="molecule type" value="Genomic_DNA"/>
</dbReference>
<dbReference type="Proteomes" id="UP000632454">
    <property type="component" value="Unassembled WGS sequence"/>
</dbReference>
<sequence length="144" mass="16056">MAKRAIIEENLGAWVFKADGRRFDESIAIRSRCVADNYRKDLMRRGQRVLLWVSGPGDGPRPRGIWGLGWITGEARSDPDDGWVAPADITLLADGDRVLATDLREIPALADMEVLKLPQGSNPSWVTRDQLAAIEPLLPEWPEL</sequence>
<proteinExistence type="predicted"/>
<keyword evidence="2" id="KW-1185">Reference proteome</keyword>
<evidence type="ECO:0000313" key="1">
    <source>
        <dbReference type="EMBL" id="GGF15211.1"/>
    </source>
</evidence>
<reference evidence="2" key="1">
    <citation type="journal article" date="2019" name="Int. J. Syst. Evol. Microbiol.">
        <title>The Global Catalogue of Microorganisms (GCM) 10K type strain sequencing project: providing services to taxonomists for standard genome sequencing and annotation.</title>
        <authorList>
            <consortium name="The Broad Institute Genomics Platform"/>
            <consortium name="The Broad Institute Genome Sequencing Center for Infectious Disease"/>
            <person name="Wu L."/>
            <person name="Ma J."/>
        </authorList>
    </citation>
    <scope>NUCLEOTIDE SEQUENCE [LARGE SCALE GENOMIC DNA]</scope>
    <source>
        <strain evidence="2">CCM 7855</strain>
    </source>
</reference>